<sequence length="240" mass="27251">MEVIILLDYKKVKSKEILEHIPFFKGLSKEEKNTVFEGVEILKVKNGDVIFETGDSADRLYILVEGKIKIYKNLVDGREQILYIYSSGDFVGGLNLLKDDEYRYIGEVIEGGLVATLSKDKFDEVILNNPIVLRRILEKSYHRIRLAEGLIDRLFSGTADGKVASLLLDLADIFGEETKDGILLNFPISREEMASFAGTSRETITRKLHQFKDRGYLKVLGNKKILLVNIDKIEEIAGEY</sequence>
<keyword evidence="2" id="KW-1185">Reference proteome</keyword>
<gene>
    <name evidence="1" type="ORF">JFY71_02600</name>
</gene>
<protein>
    <submittedName>
        <fullName evidence="1">Crp/Fnr family transcriptional regulator</fullName>
    </submittedName>
</protein>
<evidence type="ECO:0000313" key="1">
    <source>
        <dbReference type="EMBL" id="QQK08443.1"/>
    </source>
</evidence>
<dbReference type="EMBL" id="CP066744">
    <property type="protein sequence ID" value="QQK08443.1"/>
    <property type="molecule type" value="Genomic_DNA"/>
</dbReference>
<name>A0AC61MSY1_9FIRM</name>
<organism evidence="1 2">
    <name type="scientific">Miniphocaeibacter halophilus</name>
    <dbReference type="NCBI Taxonomy" id="2931922"/>
    <lineage>
        <taxon>Bacteria</taxon>
        <taxon>Bacillati</taxon>
        <taxon>Bacillota</taxon>
        <taxon>Tissierellia</taxon>
        <taxon>Tissierellales</taxon>
        <taxon>Peptoniphilaceae</taxon>
        <taxon>Miniphocaeibacter</taxon>
    </lineage>
</organism>
<proteinExistence type="predicted"/>
<reference evidence="1 2" key="1">
    <citation type="journal article" date="2022" name="Int. J. Syst. Evol. Microbiol.">
        <title>Miniphocaeibacter halophilus sp. nov., an ammonium-tolerant acetate-producing bacterium isolated from a biogas system.</title>
        <authorList>
            <person name="Schnurer A."/>
            <person name="Singh A."/>
            <person name="Bi S."/>
            <person name="Qiao W."/>
            <person name="Westerholm M."/>
        </authorList>
    </citation>
    <scope>NUCLEOTIDE SEQUENCE [LARGE SCALE GENOMIC DNA]</scope>
    <source>
        <strain evidence="1 2">AMB_01</strain>
    </source>
</reference>
<evidence type="ECO:0000313" key="2">
    <source>
        <dbReference type="Proteomes" id="UP000595814"/>
    </source>
</evidence>
<accession>A0AC61MSY1</accession>
<dbReference type="Proteomes" id="UP000595814">
    <property type="component" value="Chromosome"/>
</dbReference>